<reference evidence="1" key="1">
    <citation type="submission" date="2023-11" db="EMBL/GenBank/DDBJ databases">
        <authorList>
            <person name="Poullet M."/>
        </authorList>
    </citation>
    <scope>NUCLEOTIDE SEQUENCE</scope>
    <source>
        <strain evidence="1">E1834</strain>
    </source>
</reference>
<organism evidence="1 2">
    <name type="scientific">Meloidogyne enterolobii</name>
    <name type="common">Root-knot nematode worm</name>
    <name type="synonym">Meloidogyne mayaguensis</name>
    <dbReference type="NCBI Taxonomy" id="390850"/>
    <lineage>
        <taxon>Eukaryota</taxon>
        <taxon>Metazoa</taxon>
        <taxon>Ecdysozoa</taxon>
        <taxon>Nematoda</taxon>
        <taxon>Chromadorea</taxon>
        <taxon>Rhabditida</taxon>
        <taxon>Tylenchina</taxon>
        <taxon>Tylenchomorpha</taxon>
        <taxon>Tylenchoidea</taxon>
        <taxon>Meloidogynidae</taxon>
        <taxon>Meloidogyninae</taxon>
        <taxon>Meloidogyne</taxon>
    </lineage>
</organism>
<evidence type="ECO:0000313" key="1">
    <source>
        <dbReference type="EMBL" id="CAK5077560.1"/>
    </source>
</evidence>
<protein>
    <submittedName>
        <fullName evidence="1">Uncharacterized protein</fullName>
    </submittedName>
</protein>
<comment type="caution">
    <text evidence="1">The sequence shown here is derived from an EMBL/GenBank/DDBJ whole genome shotgun (WGS) entry which is preliminary data.</text>
</comment>
<dbReference type="EMBL" id="CAVMJV010000032">
    <property type="protein sequence ID" value="CAK5077560.1"/>
    <property type="molecule type" value="Genomic_DNA"/>
</dbReference>
<evidence type="ECO:0000313" key="2">
    <source>
        <dbReference type="Proteomes" id="UP001497535"/>
    </source>
</evidence>
<accession>A0ACB0ZH87</accession>
<name>A0ACB0ZH87_MELEN</name>
<proteinExistence type="predicted"/>
<keyword evidence="2" id="KW-1185">Reference proteome</keyword>
<gene>
    <name evidence="1" type="ORF">MENTE1834_LOCUS24491</name>
</gene>
<dbReference type="Proteomes" id="UP001497535">
    <property type="component" value="Unassembled WGS sequence"/>
</dbReference>
<sequence length="267" mass="30549">MEVDSTKLFSFPKLISNAETTTESSPPSTTTSPTSEETAVTVDELEEETTTEGTNEETEEEYISTKTKSNEKQKIRTGARERQGPRSKEIELLPGGIARKFITLSIWSTRGRTDGDRKCHSRSLASKFHSIILKNWKNPNPKTALIFDYSINQNLLTKILIYILAFGRKNKGMTKIEEKISNECVDLNAHCEMWEKLGHCMHSTKYMNHYCRKSCGFCDREERSEIDSPKPKCTDKNHFCSYWARNGECDDGSKFMKLFCERSCGFC</sequence>